<gene>
    <name evidence="2" type="ORF">ACFONP_01760</name>
</gene>
<dbReference type="EMBL" id="JBHRVA010000002">
    <property type="protein sequence ID" value="MFC3301457.1"/>
    <property type="molecule type" value="Genomic_DNA"/>
</dbReference>
<dbReference type="Pfam" id="PF05960">
    <property type="entry name" value="DUF885"/>
    <property type="match status" value="1"/>
</dbReference>
<evidence type="ECO:0000313" key="3">
    <source>
        <dbReference type="Proteomes" id="UP001595607"/>
    </source>
</evidence>
<organism evidence="2 3">
    <name type="scientific">Parvularcula lutaonensis</name>
    <dbReference type="NCBI Taxonomy" id="491923"/>
    <lineage>
        <taxon>Bacteria</taxon>
        <taxon>Pseudomonadati</taxon>
        <taxon>Pseudomonadota</taxon>
        <taxon>Alphaproteobacteria</taxon>
        <taxon>Parvularculales</taxon>
        <taxon>Parvularculaceae</taxon>
        <taxon>Parvularcula</taxon>
    </lineage>
</organism>
<protein>
    <submittedName>
        <fullName evidence="2">DUF885 domain-containing protein</fullName>
    </submittedName>
</protein>
<dbReference type="RefSeq" id="WP_189572484.1">
    <property type="nucleotide sequence ID" value="NZ_BMXU01000001.1"/>
</dbReference>
<dbReference type="Proteomes" id="UP001595607">
    <property type="component" value="Unassembled WGS sequence"/>
</dbReference>
<dbReference type="InterPro" id="IPR010281">
    <property type="entry name" value="DUF885"/>
</dbReference>
<name>A0ABV7M9K1_9PROT</name>
<accession>A0ABV7M9K1</accession>
<proteinExistence type="predicted"/>
<comment type="caution">
    <text evidence="2">The sequence shown here is derived from an EMBL/GenBank/DDBJ whole genome shotgun (WGS) entry which is preliminary data.</text>
</comment>
<evidence type="ECO:0000256" key="1">
    <source>
        <dbReference type="SAM" id="SignalP"/>
    </source>
</evidence>
<sequence>MFELNLPRALLCGAASLALLAACGETETPAAEPAPKQMETGAAPEQVEETADEAFERLVDEATTASLRANPRRASYANLPEDVAGGRYKDRFETPGIAGLSERRAIEKEYLDRLRAIDPATLSPKNREGLAILLAGADAIERAYAIADEAGYFLDPDNYLSPYNITQIGGIHIDLPQFMTGGHALFTEDDVEAYIDRLDLFYDQFQGEIEIFEANAAAGVLPPDYAIDGAIANAARFIAMDPSENPLVSHLETAIEDIEIPDKDEVIQRAIGAVETSVYPAYEALLSTLRQYQDDATHDAGIWDIPRGSELYAQLVKINGETDLSPDEVHQLGKREVARIHNEMEALFEEIGMTEGDIRSRLAALATDPAQIFPNTPEGKEELLAYVRELASEAEEVMDDYFLVTPSIGFEVRPVPAYAEDGAPGGYYNSPAEDGSRPGVYYINLRDTAAQEKFSLPTLTYHEAVPGHHFQLALAVDDKDTKLAIRNAASSNGFVEGWALYSESFAEEIGLYDDDPYGNIGRLRDELFRAVRLVVDTGMHEKRWSREEAIDYMVDNAGMNPGGVATEIERYSVWPGQALAYKIGMLKIQELRAKAEEALGEDFDVGAFHYHVLRGGGAPLPILEQRIDAWIAEGGPAPEIG</sequence>
<dbReference type="PANTHER" id="PTHR33361:SF2">
    <property type="entry name" value="DUF885 DOMAIN-CONTAINING PROTEIN"/>
    <property type="match status" value="1"/>
</dbReference>
<keyword evidence="1" id="KW-0732">Signal</keyword>
<dbReference type="PANTHER" id="PTHR33361">
    <property type="entry name" value="GLR0591 PROTEIN"/>
    <property type="match status" value="1"/>
</dbReference>
<evidence type="ECO:0000313" key="2">
    <source>
        <dbReference type="EMBL" id="MFC3301457.1"/>
    </source>
</evidence>
<keyword evidence="3" id="KW-1185">Reference proteome</keyword>
<feature type="chain" id="PRO_5046279918" evidence="1">
    <location>
        <begin position="22"/>
        <end position="641"/>
    </location>
</feature>
<feature type="signal peptide" evidence="1">
    <location>
        <begin position="1"/>
        <end position="21"/>
    </location>
</feature>
<reference evidence="3" key="1">
    <citation type="journal article" date="2019" name="Int. J. Syst. Evol. Microbiol.">
        <title>The Global Catalogue of Microorganisms (GCM) 10K type strain sequencing project: providing services to taxonomists for standard genome sequencing and annotation.</title>
        <authorList>
            <consortium name="The Broad Institute Genomics Platform"/>
            <consortium name="The Broad Institute Genome Sequencing Center for Infectious Disease"/>
            <person name="Wu L."/>
            <person name="Ma J."/>
        </authorList>
    </citation>
    <scope>NUCLEOTIDE SEQUENCE [LARGE SCALE GENOMIC DNA]</scope>
    <source>
        <strain evidence="3">KCTC 22245</strain>
    </source>
</reference>